<dbReference type="InterPro" id="IPR049054">
    <property type="entry name" value="CN_hydtase_beta-like_N"/>
</dbReference>
<dbReference type="NCBIfam" id="TIGR03889">
    <property type="entry name" value="nitrile_acc"/>
    <property type="match status" value="1"/>
</dbReference>
<proteinExistence type="predicted"/>
<evidence type="ECO:0000313" key="2">
    <source>
        <dbReference type="EMBL" id="KPM68428.1"/>
    </source>
</evidence>
<evidence type="ECO:0000313" key="3">
    <source>
        <dbReference type="EMBL" id="NWC81295.1"/>
    </source>
</evidence>
<protein>
    <submittedName>
        <fullName evidence="3">Nitrile hydratase accessory protein</fullName>
    </submittedName>
</protein>
<dbReference type="Gene3D" id="1.10.472.20">
    <property type="entry name" value="Nitrile hydratase, beta subunit"/>
    <property type="match status" value="1"/>
</dbReference>
<dbReference type="Proteomes" id="UP000278162">
    <property type="component" value="Unassembled WGS sequence"/>
</dbReference>
<evidence type="ECO:0000259" key="1">
    <source>
        <dbReference type="Pfam" id="PF21006"/>
    </source>
</evidence>
<accession>A0A0N8HH05</accession>
<dbReference type="AlphaFoldDB" id="A0A0N8HH05"/>
<evidence type="ECO:0000313" key="5">
    <source>
        <dbReference type="Proteomes" id="UP000050437"/>
    </source>
</evidence>
<dbReference type="EMBL" id="LKKS01000017">
    <property type="protein sequence ID" value="KPM68428.1"/>
    <property type="molecule type" value="Genomic_DNA"/>
</dbReference>
<organism evidence="2 5">
    <name type="scientific">Pseudomonas putida</name>
    <name type="common">Arthrobacter siderocapsulatus</name>
    <dbReference type="NCBI Taxonomy" id="303"/>
    <lineage>
        <taxon>Bacteria</taxon>
        <taxon>Pseudomonadati</taxon>
        <taxon>Pseudomonadota</taxon>
        <taxon>Gammaproteobacteria</taxon>
        <taxon>Pseudomonadales</taxon>
        <taxon>Pseudomonadaceae</taxon>
        <taxon>Pseudomonas</taxon>
    </lineage>
</organism>
<evidence type="ECO:0000313" key="7">
    <source>
        <dbReference type="Proteomes" id="UP000542695"/>
    </source>
</evidence>
<evidence type="ECO:0000313" key="6">
    <source>
        <dbReference type="Proteomes" id="UP000278162"/>
    </source>
</evidence>
<dbReference type="EMBL" id="JACARV010000034">
    <property type="protein sequence ID" value="NWC81295.1"/>
    <property type="molecule type" value="Genomic_DNA"/>
</dbReference>
<dbReference type="InterPro" id="IPR023808">
    <property type="entry name" value="Nitrile_Hydratase_acc_put"/>
</dbReference>
<reference evidence="2 5" key="1">
    <citation type="submission" date="2015-10" db="EMBL/GenBank/DDBJ databases">
        <title>Pseudomonas putida clinical strains.</title>
        <authorList>
            <person name="Molina L."/>
            <person name="Udaondo Z."/>
        </authorList>
    </citation>
    <scope>NUCLEOTIDE SEQUENCE [LARGE SCALE GENOMIC DNA]</scope>
    <source>
        <strain evidence="2 5">HB13667</strain>
    </source>
</reference>
<evidence type="ECO:0000313" key="4">
    <source>
        <dbReference type="EMBL" id="RNF77296.1"/>
    </source>
</evidence>
<reference evidence="3 7" key="3">
    <citation type="submission" date="2020-04" db="EMBL/GenBank/DDBJ databases">
        <title>Molecular characterization of pseudomonads from Agaricus bisporus reveal novel blotch 2 pathogens in Western Europe.</title>
        <authorList>
            <person name="Taparia T."/>
            <person name="Krijger M."/>
            <person name="Haynes E."/>
            <person name="Elpinstone J.G."/>
            <person name="Noble R."/>
            <person name="Van Der Wolf J."/>
        </authorList>
    </citation>
    <scope>NUCLEOTIDE SEQUENCE [LARGE SCALE GENOMIC DNA]</scope>
    <source>
        <strain evidence="3 7">P7765</strain>
    </source>
</reference>
<comment type="caution">
    <text evidence="2">The sequence shown here is derived from an EMBL/GenBank/DDBJ whole genome shotgun (WGS) entry which is preliminary data.</text>
</comment>
<gene>
    <name evidence="4" type="ORF">EFK07_31285</name>
    <name evidence="2" type="ORF">HB13667_02225</name>
    <name evidence="3" type="ORF">HX798_13425</name>
</gene>
<reference evidence="4 6" key="2">
    <citation type="submission" date="2018-10" db="EMBL/GenBank/DDBJ databases">
        <title>An outbreak of IMP-63 producing strain in France.</title>
        <authorList>
            <person name="Bour M."/>
            <person name="Liapis E."/>
            <person name="Plesiat P."/>
        </authorList>
    </citation>
    <scope>NUCLEOTIDE SEQUENCE [LARGE SCALE GENOMIC DNA]</scope>
    <source>
        <strain evidence="4 6">12917</strain>
    </source>
</reference>
<feature type="domain" description="Nitrile hydratase beta subunit-like N-terminal" evidence="1">
    <location>
        <begin position="20"/>
        <end position="114"/>
    </location>
</feature>
<dbReference type="EMBL" id="RJAI01000135">
    <property type="protein sequence ID" value="RNF77296.1"/>
    <property type="molecule type" value="Genomic_DNA"/>
</dbReference>
<dbReference type="Proteomes" id="UP000542695">
    <property type="component" value="Unassembled WGS sequence"/>
</dbReference>
<dbReference type="SUPFAM" id="SSF50090">
    <property type="entry name" value="Electron transport accessory proteins"/>
    <property type="match status" value="1"/>
</dbReference>
<name>A0A0N8HH05_PSEPU</name>
<dbReference type="InterPro" id="IPR042262">
    <property type="entry name" value="CN_hydtase_beta_C"/>
</dbReference>
<sequence length="116" mass="13489">MSTLKNRVDQLCGDRSALPKNQERLVFDEPWQGRAFGLALALAEQGAYQWDEFRASLISNIGAWDKTHTPDDPDWHYYQHWLASLEKLAMDKALVTPESLNARTQEFLERRRDEVI</sequence>
<dbReference type="RefSeq" id="WP_052199003.1">
    <property type="nucleotide sequence ID" value="NZ_BQII01000027.1"/>
</dbReference>
<dbReference type="Proteomes" id="UP000050437">
    <property type="component" value="Unassembled WGS sequence"/>
</dbReference>
<dbReference type="InterPro" id="IPR008990">
    <property type="entry name" value="Elect_transpt_acc-like_dom_sf"/>
</dbReference>
<dbReference type="Pfam" id="PF21006">
    <property type="entry name" value="NHase_beta_N"/>
    <property type="match status" value="1"/>
</dbReference>